<dbReference type="AlphaFoldDB" id="A0AA92UYS8"/>
<proteinExistence type="predicted"/>
<accession>A0AA92UYS8</accession>
<dbReference type="EMBL" id="QSFW01000024">
    <property type="protein sequence ID" value="RHA84551.1"/>
    <property type="molecule type" value="Genomic_DNA"/>
</dbReference>
<sequence length="385" mass="45693">MFKEIDLQHHAVVVVGFNRLLSITRLLKSLSSAYYDEEVALVISIDKSDDQDVYSFVDNFQWKHGNKYVIIQEKRRGLKEHIYRCGDLSKFFKSVTILEDDMSVSPYFFSYVKNAVEVYGDDENVAGISLYKNEFNGFNSLPLYFLNNGYDVFAYQSTSTWGETFTYSMWNKFRTWLSDWDEDFSKVDTYCAIKSWNKAWSKYYEAYIILTNKYFIYPYLSVSTNNNDAGTHVKTLDINNSYQVEMLYGSRVYQMPKFDKLLRYDTYAQFEGLKDICGMNDIAIDLYGNRENIVQRYLLSIRHLNFKIIKHYGIRLRPIELNVLLDIPGNGIYLYDTQNIEHNHFVENAQTLQEDYYLRDFSPRLLLSKTKRNIIKHIKQWLRKF</sequence>
<evidence type="ECO:0000313" key="2">
    <source>
        <dbReference type="Proteomes" id="UP000284990"/>
    </source>
</evidence>
<dbReference type="Proteomes" id="UP000284990">
    <property type="component" value="Unassembled WGS sequence"/>
</dbReference>
<organism evidence="1 2">
    <name type="scientific">Segatella copri</name>
    <dbReference type="NCBI Taxonomy" id="165179"/>
    <lineage>
        <taxon>Bacteria</taxon>
        <taxon>Pseudomonadati</taxon>
        <taxon>Bacteroidota</taxon>
        <taxon>Bacteroidia</taxon>
        <taxon>Bacteroidales</taxon>
        <taxon>Prevotellaceae</taxon>
        <taxon>Segatella</taxon>
    </lineage>
</organism>
<evidence type="ECO:0000313" key="1">
    <source>
        <dbReference type="EMBL" id="RHA84551.1"/>
    </source>
</evidence>
<dbReference type="Gene3D" id="3.90.550.10">
    <property type="entry name" value="Spore Coat Polysaccharide Biosynthesis Protein SpsA, Chain A"/>
    <property type="match status" value="1"/>
</dbReference>
<protein>
    <submittedName>
        <fullName evidence="1">Uncharacterized protein</fullName>
    </submittedName>
</protein>
<gene>
    <name evidence="1" type="ORF">DW916_11135</name>
</gene>
<reference evidence="1 2" key="1">
    <citation type="submission" date="2018-08" db="EMBL/GenBank/DDBJ databases">
        <title>A genome reference for cultivated species of the human gut microbiota.</title>
        <authorList>
            <person name="Zou Y."/>
            <person name="Xue W."/>
            <person name="Luo G."/>
        </authorList>
    </citation>
    <scope>NUCLEOTIDE SEQUENCE [LARGE SCALE GENOMIC DNA]</scope>
    <source>
        <strain evidence="1 2">AM42-23AC</strain>
    </source>
</reference>
<dbReference type="RefSeq" id="WP_118191121.1">
    <property type="nucleotide sequence ID" value="NZ_QSFW01000024.1"/>
</dbReference>
<comment type="caution">
    <text evidence="1">The sequence shown here is derived from an EMBL/GenBank/DDBJ whole genome shotgun (WGS) entry which is preliminary data.</text>
</comment>
<dbReference type="InterPro" id="IPR029044">
    <property type="entry name" value="Nucleotide-diphossugar_trans"/>
</dbReference>
<dbReference type="PANTHER" id="PTHR33604">
    <property type="entry name" value="OSJNBA0004B13.7 PROTEIN"/>
    <property type="match status" value="1"/>
</dbReference>
<dbReference type="SUPFAM" id="SSF53448">
    <property type="entry name" value="Nucleotide-diphospho-sugar transferases"/>
    <property type="match status" value="1"/>
</dbReference>
<name>A0AA92UYS8_9BACT</name>
<dbReference type="PANTHER" id="PTHR33604:SF3">
    <property type="entry name" value="OSJNBA0004B13.7 PROTEIN"/>
    <property type="match status" value="1"/>
</dbReference>